<dbReference type="Pfam" id="PF14875">
    <property type="entry name" value="PIP49_N"/>
    <property type="match status" value="1"/>
</dbReference>
<evidence type="ECO:0000256" key="4">
    <source>
        <dbReference type="ARBA" id="ARBA00022824"/>
    </source>
</evidence>
<dbReference type="Pfam" id="PF12260">
    <property type="entry name" value="PIP49_C"/>
    <property type="match status" value="1"/>
</dbReference>
<comment type="similarity">
    <text evidence="2">Belongs to the DIPK family.</text>
</comment>
<gene>
    <name evidence="11" type="ORF">ONE63_006610</name>
</gene>
<evidence type="ECO:0000256" key="9">
    <source>
        <dbReference type="SAM" id="Phobius"/>
    </source>
</evidence>
<evidence type="ECO:0000256" key="5">
    <source>
        <dbReference type="ARBA" id="ARBA00022968"/>
    </source>
</evidence>
<organism evidence="11 12">
    <name type="scientific">Megalurothrips usitatus</name>
    <name type="common">bean blossom thrips</name>
    <dbReference type="NCBI Taxonomy" id="439358"/>
    <lineage>
        <taxon>Eukaryota</taxon>
        <taxon>Metazoa</taxon>
        <taxon>Ecdysozoa</taxon>
        <taxon>Arthropoda</taxon>
        <taxon>Hexapoda</taxon>
        <taxon>Insecta</taxon>
        <taxon>Pterygota</taxon>
        <taxon>Neoptera</taxon>
        <taxon>Paraneoptera</taxon>
        <taxon>Thysanoptera</taxon>
        <taxon>Terebrantia</taxon>
        <taxon>Thripoidea</taxon>
        <taxon>Thripidae</taxon>
        <taxon>Megalurothrips</taxon>
    </lineage>
</organism>
<name>A0AAV7XU01_9NEOP</name>
<keyword evidence="6 9" id="KW-1133">Transmembrane helix</keyword>
<dbReference type="InterPro" id="IPR029244">
    <property type="entry name" value="FAM69_N"/>
</dbReference>
<dbReference type="Proteomes" id="UP001075354">
    <property type="component" value="Chromosome 3"/>
</dbReference>
<keyword evidence="3 9" id="KW-0812">Transmembrane</keyword>
<evidence type="ECO:0000256" key="1">
    <source>
        <dbReference type="ARBA" id="ARBA00004648"/>
    </source>
</evidence>
<feature type="domain" description="FAM69 N-terminal" evidence="10">
    <location>
        <begin position="32"/>
        <end position="192"/>
    </location>
</feature>
<keyword evidence="8" id="KW-1015">Disulfide bond</keyword>
<evidence type="ECO:0000313" key="11">
    <source>
        <dbReference type="EMBL" id="KAJ1529878.1"/>
    </source>
</evidence>
<protein>
    <recommendedName>
        <fullName evidence="10">FAM69 N-terminal domain-containing protein</fullName>
    </recommendedName>
</protein>
<comment type="caution">
    <text evidence="11">The sequence shown here is derived from an EMBL/GenBank/DDBJ whole genome shotgun (WGS) entry which is preliminary data.</text>
</comment>
<dbReference type="AlphaFoldDB" id="A0AAV7XU01"/>
<sequence length="432" mass="48408">MPAAPGGGSWRSCPPQRGPRRALPMAIMLVIRRLPSLLYRHRQAATGVVLTGVFLVTVIYLLMDWGVVCSNVLVWRHVNKLCDLYERGEVVGNLCPALCIEQTVHPPQCHTFRGGKEALFSAEKNDGTQLIFKYSAKFSKDAALSEPMFQPDSFTRISVPSDAEFKYMLQELLTSKLNVSVSEHQVNSLMKAVIQYESTHHQYGEELLNLWRLAHDHEFVCSALFGDRGVFPRLLGVCGQFYAVEYLEPFPADAGWPDRVRLAVMTLELLEQLETDLPEPFHLCDVKMDHFGIAPGAQRIKFLDLDSVLPRRFVSHITGDGRLCERHSDCDFFDCRSRCGDLSGTCDYPVTNNNLQIVCEKLFVGWTMSGTVVVPGLLMSHRTSSSLSALLRICSNPDSETNDLARSPASDHTRNRLYSVLSEMYGSLGMLD</sequence>
<dbReference type="SMART" id="SM01299">
    <property type="entry name" value="PIP49_N"/>
    <property type="match status" value="1"/>
</dbReference>
<evidence type="ECO:0000313" key="12">
    <source>
        <dbReference type="Proteomes" id="UP001075354"/>
    </source>
</evidence>
<keyword evidence="12" id="KW-1185">Reference proteome</keyword>
<dbReference type="GO" id="GO:0005789">
    <property type="term" value="C:endoplasmic reticulum membrane"/>
    <property type="evidence" value="ECO:0007669"/>
    <property type="project" value="UniProtKB-SubCell"/>
</dbReference>
<proteinExistence type="inferred from homology"/>
<dbReference type="PANTHER" id="PTHR21093">
    <property type="entry name" value="DIVERGENT PROTEIN KINASE DOMAIN 1C-RELATED"/>
    <property type="match status" value="1"/>
</dbReference>
<comment type="subcellular location">
    <subcellularLocation>
        <location evidence="1">Endoplasmic reticulum membrane</location>
        <topology evidence="1">Single-pass type II membrane protein</topology>
    </subcellularLocation>
</comment>
<evidence type="ECO:0000256" key="8">
    <source>
        <dbReference type="ARBA" id="ARBA00023157"/>
    </source>
</evidence>
<dbReference type="EMBL" id="JAPTSV010000003">
    <property type="protein sequence ID" value="KAJ1529878.1"/>
    <property type="molecule type" value="Genomic_DNA"/>
</dbReference>
<keyword evidence="5" id="KW-0735">Signal-anchor</keyword>
<evidence type="ECO:0000256" key="2">
    <source>
        <dbReference type="ARBA" id="ARBA00006338"/>
    </source>
</evidence>
<dbReference type="PANTHER" id="PTHR21093:SF2">
    <property type="entry name" value="DIVERGENT PROTEIN KINASE DOMAIN 1C"/>
    <property type="match status" value="1"/>
</dbReference>
<feature type="transmembrane region" description="Helical" evidence="9">
    <location>
        <begin position="44"/>
        <end position="63"/>
    </location>
</feature>
<keyword evidence="7 9" id="KW-0472">Membrane</keyword>
<reference evidence="11" key="1">
    <citation type="submission" date="2022-12" db="EMBL/GenBank/DDBJ databases">
        <title>Chromosome-level genome assembly of the bean flower thrips Megalurothrips usitatus.</title>
        <authorList>
            <person name="Ma L."/>
            <person name="Liu Q."/>
            <person name="Li H."/>
            <person name="Cai W."/>
        </authorList>
    </citation>
    <scope>NUCLEOTIDE SEQUENCE</scope>
    <source>
        <strain evidence="11">Cailab_2022a</strain>
    </source>
</reference>
<evidence type="ECO:0000256" key="6">
    <source>
        <dbReference type="ARBA" id="ARBA00022989"/>
    </source>
</evidence>
<dbReference type="InterPro" id="IPR022049">
    <property type="entry name" value="FAM69_kinase_dom"/>
</dbReference>
<evidence type="ECO:0000259" key="10">
    <source>
        <dbReference type="SMART" id="SM01299"/>
    </source>
</evidence>
<evidence type="ECO:0000256" key="3">
    <source>
        <dbReference type="ARBA" id="ARBA00022692"/>
    </source>
</evidence>
<accession>A0AAV7XU01</accession>
<keyword evidence="4" id="KW-0256">Endoplasmic reticulum</keyword>
<evidence type="ECO:0000256" key="7">
    <source>
        <dbReference type="ARBA" id="ARBA00023136"/>
    </source>
</evidence>